<reference evidence="3" key="1">
    <citation type="journal article" date="2019" name="Int. J. Syst. Evol. Microbiol.">
        <title>The Global Catalogue of Microorganisms (GCM) 10K type strain sequencing project: providing services to taxonomists for standard genome sequencing and annotation.</title>
        <authorList>
            <consortium name="The Broad Institute Genomics Platform"/>
            <consortium name="The Broad Institute Genome Sequencing Center for Infectious Disease"/>
            <person name="Wu L."/>
            <person name="Ma J."/>
        </authorList>
    </citation>
    <scope>NUCLEOTIDE SEQUENCE [LARGE SCALE GENOMIC DNA]</scope>
    <source>
        <strain evidence="3">JCM 17805</strain>
    </source>
</reference>
<name>A0ABP8VC26_9GAMM</name>
<dbReference type="SUPFAM" id="SSF46689">
    <property type="entry name" value="Homeodomain-like"/>
    <property type="match status" value="1"/>
</dbReference>
<dbReference type="EMBL" id="BAABFL010000477">
    <property type="protein sequence ID" value="GAA4652532.1"/>
    <property type="molecule type" value="Genomic_DNA"/>
</dbReference>
<comment type="similarity">
    <text evidence="1">Belongs to the transposase 8 family.</text>
</comment>
<sequence length="135" mass="15890">MPAYKTGKKTRQYSNEFKVGAVLMSCKPDRLIKDVAQSLDIHPFMLSRWRKEYFEGKLVADKRKIPADLKAIERPEQPPEPDRLKQLERENEALRMENDFLKKWQRFLVSIGDRSLRRPFCTIKPSMLAKPLADK</sequence>
<gene>
    <name evidence="2" type="ORF">GCM10023116_48160</name>
</gene>
<evidence type="ECO:0000313" key="2">
    <source>
        <dbReference type="EMBL" id="GAA4652532.1"/>
    </source>
</evidence>
<evidence type="ECO:0000313" key="3">
    <source>
        <dbReference type="Proteomes" id="UP001500604"/>
    </source>
</evidence>
<dbReference type="InterPro" id="IPR009057">
    <property type="entry name" value="Homeodomain-like_sf"/>
</dbReference>
<protein>
    <recommendedName>
        <fullName evidence="4">Transposase</fullName>
    </recommendedName>
</protein>
<dbReference type="RefSeq" id="WP_345199118.1">
    <property type="nucleotide sequence ID" value="NZ_BAABFL010000477.1"/>
</dbReference>
<dbReference type="Proteomes" id="UP001500604">
    <property type="component" value="Unassembled WGS sequence"/>
</dbReference>
<keyword evidence="3" id="KW-1185">Reference proteome</keyword>
<dbReference type="Pfam" id="PF01527">
    <property type="entry name" value="HTH_Tnp_1"/>
    <property type="match status" value="1"/>
</dbReference>
<dbReference type="InterPro" id="IPR002514">
    <property type="entry name" value="Transposase_8"/>
</dbReference>
<dbReference type="Gene3D" id="1.10.10.60">
    <property type="entry name" value="Homeodomain-like"/>
    <property type="match status" value="1"/>
</dbReference>
<evidence type="ECO:0000256" key="1">
    <source>
        <dbReference type="ARBA" id="ARBA00009964"/>
    </source>
</evidence>
<evidence type="ECO:0008006" key="4">
    <source>
        <dbReference type="Google" id="ProtNLM"/>
    </source>
</evidence>
<accession>A0ABP8VC26</accession>
<organism evidence="2 3">
    <name type="scientific">Kistimonas scapharcae</name>
    <dbReference type="NCBI Taxonomy" id="1036133"/>
    <lineage>
        <taxon>Bacteria</taxon>
        <taxon>Pseudomonadati</taxon>
        <taxon>Pseudomonadota</taxon>
        <taxon>Gammaproteobacteria</taxon>
        <taxon>Oceanospirillales</taxon>
        <taxon>Endozoicomonadaceae</taxon>
        <taxon>Kistimonas</taxon>
    </lineage>
</organism>
<proteinExistence type="inferred from homology"/>
<comment type="caution">
    <text evidence="2">The sequence shown here is derived from an EMBL/GenBank/DDBJ whole genome shotgun (WGS) entry which is preliminary data.</text>
</comment>